<keyword evidence="3 15" id="KW-0963">Cytoplasm</keyword>
<dbReference type="OrthoDB" id="538811at2759"/>
<dbReference type="GO" id="GO:0006915">
    <property type="term" value="P:apoptotic process"/>
    <property type="evidence" value="ECO:0007669"/>
    <property type="project" value="UniProtKB-UniRule"/>
</dbReference>
<accession>A0A026VZI2</accession>
<dbReference type="GO" id="GO:0045739">
    <property type="term" value="P:positive regulation of DNA repair"/>
    <property type="evidence" value="ECO:0007669"/>
    <property type="project" value="UniProtKB-UniRule"/>
</dbReference>
<evidence type="ECO:0000256" key="8">
    <source>
        <dbReference type="ARBA" id="ARBA00022776"/>
    </source>
</evidence>
<dbReference type="PANTHER" id="PTHR15189">
    <property type="entry name" value="BRISC AND BRCA1-A COMPLEX MEMBER 2"/>
    <property type="match status" value="1"/>
</dbReference>
<reference evidence="17" key="2">
    <citation type="journal article" date="2018" name="Genome Res.">
        <title>The genomic architecture and molecular evolution of ant odorant receptors.</title>
        <authorList>
            <person name="McKenzie S.K."/>
            <person name="Kronauer D.J.C."/>
        </authorList>
    </citation>
    <scope>NUCLEOTIDE SEQUENCE [LARGE SCALE GENOMIC DNA]</scope>
    <source>
        <strain evidence="17">Clonal line C1</strain>
    </source>
</reference>
<dbReference type="GO" id="GO:0005737">
    <property type="term" value="C:cytoplasm"/>
    <property type="evidence" value="ECO:0007669"/>
    <property type="project" value="UniProtKB-SubCell"/>
</dbReference>
<proteinExistence type="inferred from homology"/>
<dbReference type="EMBL" id="QOIP01000003">
    <property type="protein sequence ID" value="RLU24605.1"/>
    <property type="molecule type" value="Genomic_DNA"/>
</dbReference>
<evidence type="ECO:0000256" key="1">
    <source>
        <dbReference type="ARBA" id="ARBA00004123"/>
    </source>
</evidence>
<keyword evidence="12 15" id="KW-0539">Nucleus</keyword>
<comment type="domain">
    <text evidence="15">Contains 2 ubiquitin-conjugating enzyme family-like (UEV-like) regions. These regions lack the critical Cys residues required for ubiquitination but retain the ability to bind ubiquitin.</text>
</comment>
<evidence type="ECO:0000256" key="15">
    <source>
        <dbReference type="RuleBase" id="RU368019"/>
    </source>
</evidence>
<comment type="function">
    <text evidence="15">May play a role in homeostasis or cellular differentiation in cells of neural, epithelial and germline origins. May also act as a death receptor-associated anti-apoptotic protein, which inhibits the mitochondrial apoptotic pathway.</text>
</comment>
<evidence type="ECO:0000313" key="16">
    <source>
        <dbReference type="EMBL" id="EZA48279.1"/>
    </source>
</evidence>
<keyword evidence="7 15" id="KW-0227">DNA damage</keyword>
<evidence type="ECO:0000256" key="4">
    <source>
        <dbReference type="ARBA" id="ARBA00022618"/>
    </source>
</evidence>
<reference evidence="16 18" key="1">
    <citation type="journal article" date="2014" name="Curr. Biol.">
        <title>The genome of the clonal raider ant Cerapachys biroi.</title>
        <authorList>
            <person name="Oxley P.R."/>
            <person name="Ji L."/>
            <person name="Fetter-Pruneda I."/>
            <person name="McKenzie S.K."/>
            <person name="Li C."/>
            <person name="Hu H."/>
            <person name="Zhang G."/>
            <person name="Kronauer D.J."/>
        </authorList>
    </citation>
    <scope>NUCLEOTIDE SEQUENCE [LARGE SCALE GENOMIC DNA]</scope>
</reference>
<keyword evidence="4 15" id="KW-0132">Cell division</keyword>
<dbReference type="GO" id="GO:0006325">
    <property type="term" value="P:chromatin organization"/>
    <property type="evidence" value="ECO:0007669"/>
    <property type="project" value="UniProtKB-UniRule"/>
</dbReference>
<dbReference type="GO" id="GO:0007095">
    <property type="term" value="P:mitotic G2 DNA damage checkpoint signaling"/>
    <property type="evidence" value="ECO:0007669"/>
    <property type="project" value="UniProtKB-UniRule"/>
</dbReference>
<keyword evidence="9 15" id="KW-0833">Ubl conjugation pathway</keyword>
<evidence type="ECO:0000256" key="12">
    <source>
        <dbReference type="ARBA" id="ARBA00023242"/>
    </source>
</evidence>
<sequence length="391" mass="45438">MSNNIVGKGMMLNQHHPLLSTIDSNIEPLLERVLQTKRLGACYGPIKLDLASSSCNSKNDCFRLLIPYAGEHLVWNVLFDSQCPEMGPDFIFNDQNFLMDPDIDTLSTYVPSLVKWNPNDTDGLLNVLSELLSYYKEYQIKLLGKQGDRLQLEYSTLVCETEISKKDIEIMMLPLGTKPTEARFLIHMSMDYSRLPPPFNKSQNDEAMLIITFYGPDWNRIVPQLHLSRTLEEAFGGPDCLHIPPIPSNKYLMDYVPEVKKFMEEKIKNVVQCHDNRANFISFIILLQRGSIIEYDAVEFYWITILLEYRDFHFLVSINLFPAFPKEKPQITLQSIYHMTPHGTLYNEVLDDIPYNPRWPMKQMVDKLLTHIMENAVKKFQTNSIRNNRFQ</sequence>
<comment type="subcellular location">
    <subcellularLocation>
        <location evidence="15">Cytoplasm</location>
    </subcellularLocation>
    <subcellularLocation>
        <location evidence="1 15">Nucleus</location>
    </subcellularLocation>
    <text evidence="15">Localizes at sites of DNA damage at double-strand breaks (DSBs).</text>
</comment>
<dbReference type="Proteomes" id="UP000279307">
    <property type="component" value="Chromosome 3"/>
</dbReference>
<evidence type="ECO:0000256" key="6">
    <source>
        <dbReference type="ARBA" id="ARBA00022737"/>
    </source>
</evidence>
<keyword evidence="11 15" id="KW-0234">DNA repair</keyword>
<dbReference type="OMA" id="AGSTWRH"/>
<dbReference type="AlphaFoldDB" id="A0A026VZI2"/>
<dbReference type="STRING" id="2015173.A0A026VZI2"/>
<keyword evidence="18" id="KW-1185">Reference proteome</keyword>
<organism evidence="16 18">
    <name type="scientific">Ooceraea biroi</name>
    <name type="common">Clonal raider ant</name>
    <name type="synonym">Cerapachys biroi</name>
    <dbReference type="NCBI Taxonomy" id="2015173"/>
    <lineage>
        <taxon>Eukaryota</taxon>
        <taxon>Metazoa</taxon>
        <taxon>Ecdysozoa</taxon>
        <taxon>Arthropoda</taxon>
        <taxon>Hexapoda</taxon>
        <taxon>Insecta</taxon>
        <taxon>Pterygota</taxon>
        <taxon>Neoptera</taxon>
        <taxon>Endopterygota</taxon>
        <taxon>Hymenoptera</taxon>
        <taxon>Apocrita</taxon>
        <taxon>Aculeata</taxon>
        <taxon>Formicoidea</taxon>
        <taxon>Formicidae</taxon>
        <taxon>Dorylinae</taxon>
        <taxon>Ooceraea</taxon>
    </lineage>
</organism>
<evidence type="ECO:0000256" key="14">
    <source>
        <dbReference type="ARBA" id="ARBA00025766"/>
    </source>
</evidence>
<comment type="similarity">
    <text evidence="14 15">Belongs to the BABAM2 family.</text>
</comment>
<evidence type="ECO:0000256" key="11">
    <source>
        <dbReference type="ARBA" id="ARBA00023204"/>
    </source>
</evidence>
<dbReference type="CDD" id="cd23665">
    <property type="entry name" value="BRE-like_insects"/>
    <property type="match status" value="1"/>
</dbReference>
<dbReference type="Proteomes" id="UP000053097">
    <property type="component" value="Unassembled WGS sequence"/>
</dbReference>
<name>A0A026VZI2_OOCBI</name>
<keyword evidence="5 15" id="KW-0053">Apoptosis</keyword>
<dbReference type="PANTHER" id="PTHR15189:SF7">
    <property type="entry name" value="BRISC AND BRCA1-A COMPLEX MEMBER 2"/>
    <property type="match status" value="1"/>
</dbReference>
<dbReference type="EMBL" id="KK107652">
    <property type="protein sequence ID" value="EZA48279.1"/>
    <property type="molecule type" value="Genomic_DNA"/>
</dbReference>
<evidence type="ECO:0000256" key="5">
    <source>
        <dbReference type="ARBA" id="ARBA00022703"/>
    </source>
</evidence>
<gene>
    <name evidence="17" type="ORF">DMN91_002694</name>
    <name evidence="16" type="ORF">X777_14079</name>
</gene>
<evidence type="ECO:0000256" key="7">
    <source>
        <dbReference type="ARBA" id="ARBA00022763"/>
    </source>
</evidence>
<evidence type="ECO:0000256" key="13">
    <source>
        <dbReference type="ARBA" id="ARBA00023306"/>
    </source>
</evidence>
<evidence type="ECO:0000313" key="18">
    <source>
        <dbReference type="Proteomes" id="UP000053097"/>
    </source>
</evidence>
<dbReference type="GO" id="GO:0031593">
    <property type="term" value="F:polyubiquitin modification-dependent protein binding"/>
    <property type="evidence" value="ECO:0007669"/>
    <property type="project" value="UniProtKB-UniRule"/>
</dbReference>
<evidence type="ECO:0000256" key="10">
    <source>
        <dbReference type="ARBA" id="ARBA00022853"/>
    </source>
</evidence>
<protein>
    <recommendedName>
        <fullName evidence="2 15">BRISC and BRCA1-A complex member 2</fullName>
    </recommendedName>
</protein>
<comment type="subunit">
    <text evidence="15">Component of the ARISC complex. Component of the BRCA1-A complex. Component of the BRISC complex. Binds polyubiquitin.</text>
</comment>
<evidence type="ECO:0000313" key="17">
    <source>
        <dbReference type="EMBL" id="RLU24605.1"/>
    </source>
</evidence>
<keyword evidence="10 15" id="KW-0156">Chromatin regulator</keyword>
<dbReference type="InterPro" id="IPR010358">
    <property type="entry name" value="BRE"/>
</dbReference>
<dbReference type="GO" id="GO:0006302">
    <property type="term" value="P:double-strand break repair"/>
    <property type="evidence" value="ECO:0007669"/>
    <property type="project" value="UniProtKB-UniRule"/>
</dbReference>
<evidence type="ECO:0000256" key="2">
    <source>
        <dbReference type="ARBA" id="ARBA00019438"/>
    </source>
</evidence>
<reference evidence="17" key="3">
    <citation type="submission" date="2018-07" db="EMBL/GenBank/DDBJ databases">
        <authorList>
            <person name="Mckenzie S.K."/>
            <person name="Kronauer D.J.C."/>
        </authorList>
    </citation>
    <scope>NUCLEOTIDE SEQUENCE</scope>
    <source>
        <strain evidence="17">Clonal line C1</strain>
    </source>
</reference>
<keyword evidence="13 15" id="KW-0131">Cell cycle</keyword>
<dbReference type="GO" id="GO:0070552">
    <property type="term" value="C:BRISC complex"/>
    <property type="evidence" value="ECO:0007669"/>
    <property type="project" value="UniProtKB-UniRule"/>
</dbReference>
<dbReference type="GO" id="GO:0051301">
    <property type="term" value="P:cell division"/>
    <property type="evidence" value="ECO:0007669"/>
    <property type="project" value="UniProtKB-UniRule"/>
</dbReference>
<evidence type="ECO:0000256" key="3">
    <source>
        <dbReference type="ARBA" id="ARBA00022490"/>
    </source>
</evidence>
<dbReference type="GO" id="GO:0010212">
    <property type="term" value="P:response to ionizing radiation"/>
    <property type="evidence" value="ECO:0007669"/>
    <property type="project" value="UniProtKB-UniRule"/>
</dbReference>
<dbReference type="Pfam" id="PF06113">
    <property type="entry name" value="BRE"/>
    <property type="match status" value="1"/>
</dbReference>
<keyword evidence="8 15" id="KW-0498">Mitosis</keyword>
<dbReference type="GO" id="GO:0070531">
    <property type="term" value="C:BRCA1-A complex"/>
    <property type="evidence" value="ECO:0007669"/>
    <property type="project" value="UniProtKB-UniRule"/>
</dbReference>
<keyword evidence="6" id="KW-0677">Repeat</keyword>
<evidence type="ECO:0000256" key="9">
    <source>
        <dbReference type="ARBA" id="ARBA00022786"/>
    </source>
</evidence>